<accession>A0A1G2IUQ5</accession>
<sequence>MSRVNKKTTNSVIASPEQQRGAWQSMICAFTLDCRVSFGKLSFLAMTLIGFFVLPGFASATVCTWDGSSSNLWNVAANWDTLPQAGDDLVFPASASNKSNSNDFAADTSFNSITFNGSGYTLAGNRIT</sequence>
<evidence type="ECO:0000313" key="2">
    <source>
        <dbReference type="EMBL" id="OGZ78317.1"/>
    </source>
</evidence>
<keyword evidence="1" id="KW-0472">Membrane</keyword>
<dbReference type="AlphaFoldDB" id="A0A1G2IUQ5"/>
<evidence type="ECO:0000256" key="1">
    <source>
        <dbReference type="SAM" id="Phobius"/>
    </source>
</evidence>
<protein>
    <submittedName>
        <fullName evidence="2">Uncharacterized protein</fullName>
    </submittedName>
</protein>
<keyword evidence="1" id="KW-0812">Transmembrane</keyword>
<proteinExistence type="predicted"/>
<feature type="transmembrane region" description="Helical" evidence="1">
    <location>
        <begin position="41"/>
        <end position="62"/>
    </location>
</feature>
<name>A0A1G2IUQ5_9BACT</name>
<dbReference type="STRING" id="1802223.A2358_00945"/>
<gene>
    <name evidence="2" type="ORF">A2358_00945</name>
</gene>
<comment type="caution">
    <text evidence="2">The sequence shown here is derived from an EMBL/GenBank/DDBJ whole genome shotgun (WGS) entry which is preliminary data.</text>
</comment>
<organism evidence="2 3">
    <name type="scientific">Candidatus Staskawiczbacteria bacterium RIFOXYB1_FULL_37_44</name>
    <dbReference type="NCBI Taxonomy" id="1802223"/>
    <lineage>
        <taxon>Bacteria</taxon>
        <taxon>Candidatus Staskawicziibacteriota</taxon>
    </lineage>
</organism>
<keyword evidence="1" id="KW-1133">Transmembrane helix</keyword>
<reference evidence="2 3" key="1">
    <citation type="journal article" date="2016" name="Nat. Commun.">
        <title>Thousands of microbial genomes shed light on interconnected biogeochemical processes in an aquifer system.</title>
        <authorList>
            <person name="Anantharaman K."/>
            <person name="Brown C.T."/>
            <person name="Hug L.A."/>
            <person name="Sharon I."/>
            <person name="Castelle C.J."/>
            <person name="Probst A.J."/>
            <person name="Thomas B.C."/>
            <person name="Singh A."/>
            <person name="Wilkins M.J."/>
            <person name="Karaoz U."/>
            <person name="Brodie E.L."/>
            <person name="Williams K.H."/>
            <person name="Hubbard S.S."/>
            <person name="Banfield J.F."/>
        </authorList>
    </citation>
    <scope>NUCLEOTIDE SEQUENCE [LARGE SCALE GENOMIC DNA]</scope>
</reference>
<dbReference type="Proteomes" id="UP000178650">
    <property type="component" value="Unassembled WGS sequence"/>
</dbReference>
<dbReference type="EMBL" id="MHPJ01000024">
    <property type="protein sequence ID" value="OGZ78317.1"/>
    <property type="molecule type" value="Genomic_DNA"/>
</dbReference>
<evidence type="ECO:0000313" key="3">
    <source>
        <dbReference type="Proteomes" id="UP000178650"/>
    </source>
</evidence>